<protein>
    <submittedName>
        <fullName evidence="4">Srp40 C-terminal domain-containing protein</fullName>
    </submittedName>
</protein>
<feature type="compositionally biased region" description="Basic residues" evidence="1">
    <location>
        <begin position="109"/>
        <end position="124"/>
    </location>
</feature>
<dbReference type="Proteomes" id="UP000887574">
    <property type="component" value="Unplaced"/>
</dbReference>
<feature type="compositionally biased region" description="Basic and acidic residues" evidence="1">
    <location>
        <begin position="214"/>
        <end position="228"/>
    </location>
</feature>
<evidence type="ECO:0000259" key="2">
    <source>
        <dbReference type="Pfam" id="PF05022"/>
    </source>
</evidence>
<sequence length="438" mass="48171">MRAAGKINIPQKKFPDELDESSSPENSEADIVGLSKKCVKRPASQSKEMAPGKRAKLDKHLWYLFNINTLLSYEMFILQKEVKPFSSSEDSDSDSENDGTQILKEKAKPVTKKPVALKKGKQKPKSSSSEDSEDNAMQTTKEKAKPVVKGSVPVALLKPKLKVKSSSSDDSASDVPASKKMVTESKPAVQPKIVSKSTQTSSSEDSEDDGTQIFKEKANQSQRRESRSRSPRLLKTLRIMLCRLPRKGKASCEGVCAGCSIETEAENKVCVKGCYFGQDKQVASRAEQPSSYDDSEQLDKTSKAVIQASKHSITDVRTASKKSILQKKLDKLDESSSSEDSEADTVGLSKKSVKRPASELQKIAPSKQAKLDPSQTGRRSQPFAESLLPSKMLTSALETTIIRRVEMLGFRHEKTKKKRGSYAGGKISQEINSIKFDD</sequence>
<feature type="region of interest" description="Disordered" evidence="1">
    <location>
        <begin position="84"/>
        <end position="232"/>
    </location>
</feature>
<organism evidence="3 4">
    <name type="scientific">Ditylenchus dipsaci</name>
    <dbReference type="NCBI Taxonomy" id="166011"/>
    <lineage>
        <taxon>Eukaryota</taxon>
        <taxon>Metazoa</taxon>
        <taxon>Ecdysozoa</taxon>
        <taxon>Nematoda</taxon>
        <taxon>Chromadorea</taxon>
        <taxon>Rhabditida</taxon>
        <taxon>Tylenchina</taxon>
        <taxon>Tylenchomorpha</taxon>
        <taxon>Sphaerularioidea</taxon>
        <taxon>Anguinidae</taxon>
        <taxon>Anguininae</taxon>
        <taxon>Ditylenchus</taxon>
    </lineage>
</organism>
<evidence type="ECO:0000313" key="4">
    <source>
        <dbReference type="WBParaSite" id="jg24658"/>
    </source>
</evidence>
<feature type="region of interest" description="Disordered" evidence="1">
    <location>
        <begin position="1"/>
        <end position="53"/>
    </location>
</feature>
<keyword evidence="3" id="KW-1185">Reference proteome</keyword>
<evidence type="ECO:0000313" key="3">
    <source>
        <dbReference type="Proteomes" id="UP000887574"/>
    </source>
</evidence>
<proteinExistence type="predicted"/>
<reference evidence="4" key="1">
    <citation type="submission" date="2022-11" db="UniProtKB">
        <authorList>
            <consortium name="WormBaseParasite"/>
        </authorList>
    </citation>
    <scope>IDENTIFICATION</scope>
</reference>
<feature type="region of interest" description="Disordered" evidence="1">
    <location>
        <begin position="328"/>
        <end position="387"/>
    </location>
</feature>
<dbReference type="PANTHER" id="PTHR23216">
    <property type="entry name" value="NUCLEOLAR AND COILED-BODY PHOSPHOPROTEIN 1"/>
    <property type="match status" value="1"/>
</dbReference>
<dbReference type="WBParaSite" id="jg24658">
    <property type="protein sequence ID" value="jg24658"/>
    <property type="gene ID" value="jg24658"/>
</dbReference>
<name>A0A915DZR1_9BILA</name>
<dbReference type="GO" id="GO:0005730">
    <property type="term" value="C:nucleolus"/>
    <property type="evidence" value="ECO:0007669"/>
    <property type="project" value="InterPro"/>
</dbReference>
<accession>A0A915DZR1</accession>
<dbReference type="InterPro" id="IPR007718">
    <property type="entry name" value="Srp40_C"/>
</dbReference>
<dbReference type="InterPro" id="IPR039191">
    <property type="entry name" value="Nopp140-like"/>
</dbReference>
<dbReference type="AlphaFoldDB" id="A0A915DZR1"/>
<dbReference type="Pfam" id="PF05022">
    <property type="entry name" value="SRP40_C"/>
    <property type="match status" value="1"/>
</dbReference>
<feature type="domain" description="Srp40 C-terminal" evidence="2">
    <location>
        <begin position="409"/>
        <end position="436"/>
    </location>
</feature>
<evidence type="ECO:0000256" key="1">
    <source>
        <dbReference type="SAM" id="MobiDB-lite"/>
    </source>
</evidence>
<dbReference type="PANTHER" id="PTHR23216:SF1">
    <property type="entry name" value="NUCLEOLAR AND COILED-BODY PHOSPHOPROTEIN 1"/>
    <property type="match status" value="1"/>
</dbReference>
<feature type="compositionally biased region" description="Low complexity" evidence="1">
    <location>
        <begin position="151"/>
        <end position="180"/>
    </location>
</feature>